<feature type="region of interest" description="Disordered" evidence="1">
    <location>
        <begin position="1"/>
        <end position="22"/>
    </location>
</feature>
<proteinExistence type="predicted"/>
<dbReference type="STRING" id="1071679.BG57_11830"/>
<comment type="caution">
    <text evidence="3">The sequence shown here is derived from an EMBL/GenBank/DDBJ whole genome shotgun (WGS) entry which is preliminary data.</text>
</comment>
<dbReference type="EMBL" id="JFHE01000002">
    <property type="protein sequence ID" value="KDR37050.1"/>
    <property type="molecule type" value="Genomic_DNA"/>
</dbReference>
<evidence type="ECO:0000256" key="1">
    <source>
        <dbReference type="SAM" id="MobiDB-lite"/>
    </source>
</evidence>
<name>A0A069P8R0_9BURK</name>
<dbReference type="Proteomes" id="UP000597138">
    <property type="component" value="Unassembled WGS sequence"/>
</dbReference>
<reference evidence="5" key="3">
    <citation type="journal article" date="2019" name="Int. J. Syst. Evol. Microbiol.">
        <title>The Global Catalogue of Microorganisms (GCM) 10K type strain sequencing project: providing services to taxonomists for standard genome sequencing and annotation.</title>
        <authorList>
            <consortium name="The Broad Institute Genomics Platform"/>
            <consortium name="The Broad Institute Genome Sequencing Center for Infectious Disease"/>
            <person name="Wu L."/>
            <person name="Ma J."/>
        </authorList>
    </citation>
    <scope>NUCLEOTIDE SEQUENCE [LARGE SCALE GENOMIC DNA]</scope>
    <source>
        <strain evidence="5">CGMCC 1.11013</strain>
    </source>
</reference>
<dbReference type="EMBL" id="BMEG01000005">
    <property type="protein sequence ID" value="GGD75382.1"/>
    <property type="molecule type" value="Genomic_DNA"/>
</dbReference>
<gene>
    <name evidence="3" type="ORF">BG57_11830</name>
    <name evidence="2" type="ORF">GCM10010985_32380</name>
</gene>
<reference evidence="3 4" key="2">
    <citation type="submission" date="2014-03" db="EMBL/GenBank/DDBJ databases">
        <title>Draft Genome Sequences of Four Burkholderia Strains.</title>
        <authorList>
            <person name="Liu X.Y."/>
            <person name="Li C.X."/>
            <person name="Xu J.H."/>
        </authorList>
    </citation>
    <scope>NUCLEOTIDE SEQUENCE [LARGE SCALE GENOMIC DNA]</scope>
    <source>
        <strain evidence="3 4">R27</strain>
    </source>
</reference>
<accession>A0A069P8R0</accession>
<keyword evidence="5" id="KW-1185">Reference proteome</keyword>
<reference evidence="2" key="1">
    <citation type="journal article" date="2014" name="Int. J. Syst. Evol. Microbiol.">
        <title>Complete genome of a new Firmicutes species belonging to the dominant human colonic microbiota ('Ruminococcus bicirculans') reveals two chromosomes and a selective capacity to utilize plant glucans.</title>
        <authorList>
            <consortium name="NISC Comparative Sequencing Program"/>
            <person name="Wegmann U."/>
            <person name="Louis P."/>
            <person name="Goesmann A."/>
            <person name="Henrissat B."/>
            <person name="Duncan S.H."/>
            <person name="Flint H.J."/>
        </authorList>
    </citation>
    <scope>NUCLEOTIDE SEQUENCE</scope>
    <source>
        <strain evidence="2">CGMCC 1.11013</strain>
    </source>
</reference>
<protein>
    <submittedName>
        <fullName evidence="3">Uncharacterized protein</fullName>
    </submittedName>
</protein>
<evidence type="ECO:0000313" key="2">
    <source>
        <dbReference type="EMBL" id="GGD75382.1"/>
    </source>
</evidence>
<dbReference type="AlphaFoldDB" id="A0A069P8R0"/>
<dbReference type="Proteomes" id="UP000027439">
    <property type="component" value="Unassembled WGS sequence"/>
</dbReference>
<organism evidence="3 4">
    <name type="scientific">Caballeronia grimmiae</name>
    <dbReference type="NCBI Taxonomy" id="1071679"/>
    <lineage>
        <taxon>Bacteria</taxon>
        <taxon>Pseudomonadati</taxon>
        <taxon>Pseudomonadota</taxon>
        <taxon>Betaproteobacteria</taxon>
        <taxon>Burkholderiales</taxon>
        <taxon>Burkholderiaceae</taxon>
        <taxon>Caballeronia</taxon>
    </lineage>
</organism>
<evidence type="ECO:0000313" key="5">
    <source>
        <dbReference type="Proteomes" id="UP000597138"/>
    </source>
</evidence>
<evidence type="ECO:0000313" key="3">
    <source>
        <dbReference type="EMBL" id="KDR37050.1"/>
    </source>
</evidence>
<sequence length="83" mass="9056">MPPRKQPLTLGAPTAEAPPCNDDAEGERLVRCEVGDMVKQLHELRRRLAGIESRISQQAIESVIKACVELDGFLRSDGAQGTE</sequence>
<evidence type="ECO:0000313" key="4">
    <source>
        <dbReference type="Proteomes" id="UP000027439"/>
    </source>
</evidence>
<reference evidence="2" key="4">
    <citation type="submission" date="2024-05" db="EMBL/GenBank/DDBJ databases">
        <authorList>
            <person name="Sun Q."/>
            <person name="Zhou Y."/>
        </authorList>
    </citation>
    <scope>NUCLEOTIDE SEQUENCE</scope>
    <source>
        <strain evidence="2">CGMCC 1.11013</strain>
    </source>
</reference>